<feature type="transmembrane region" description="Helical" evidence="2">
    <location>
        <begin position="88"/>
        <end position="112"/>
    </location>
</feature>
<organism evidence="3 4">
    <name type="scientific">Microbacterium paludicola</name>
    <dbReference type="NCBI Taxonomy" id="300019"/>
    <lineage>
        <taxon>Bacteria</taxon>
        <taxon>Bacillati</taxon>
        <taxon>Actinomycetota</taxon>
        <taxon>Actinomycetes</taxon>
        <taxon>Micrococcales</taxon>
        <taxon>Microbacteriaceae</taxon>
        <taxon>Microbacterium</taxon>
    </lineage>
</organism>
<name>A0ABU1HYZ5_9MICO</name>
<accession>A0ABU1HYZ5</accession>
<proteinExistence type="predicted"/>
<evidence type="ECO:0000256" key="2">
    <source>
        <dbReference type="SAM" id="Phobius"/>
    </source>
</evidence>
<comment type="caution">
    <text evidence="3">The sequence shown here is derived from an EMBL/GenBank/DDBJ whole genome shotgun (WGS) entry which is preliminary data.</text>
</comment>
<keyword evidence="2" id="KW-0812">Transmembrane</keyword>
<dbReference type="Proteomes" id="UP001260188">
    <property type="component" value="Unassembled WGS sequence"/>
</dbReference>
<dbReference type="EMBL" id="JAVIZA010000001">
    <property type="protein sequence ID" value="MDR6166866.1"/>
    <property type="molecule type" value="Genomic_DNA"/>
</dbReference>
<feature type="region of interest" description="Disordered" evidence="1">
    <location>
        <begin position="1"/>
        <end position="24"/>
    </location>
</feature>
<evidence type="ECO:0000256" key="1">
    <source>
        <dbReference type="SAM" id="MobiDB-lite"/>
    </source>
</evidence>
<sequence>MPPVRSVASDDTVGHNGTVTTPDLAPPRTVAGVVAVWIAAAVAAVLVGILAPVDQRAVWMPIALGGCLILAFVVQLASGRVRGFIERVAVSVLGALFVMGFIGIGFGLSSLVGA</sequence>
<feature type="transmembrane region" description="Helical" evidence="2">
    <location>
        <begin position="57"/>
        <end position="76"/>
    </location>
</feature>
<evidence type="ECO:0000313" key="3">
    <source>
        <dbReference type="EMBL" id="MDR6166866.1"/>
    </source>
</evidence>
<keyword evidence="2" id="KW-0472">Membrane</keyword>
<evidence type="ECO:0000313" key="4">
    <source>
        <dbReference type="Proteomes" id="UP001260188"/>
    </source>
</evidence>
<protein>
    <submittedName>
        <fullName evidence="3">CDP-diglyceride synthetase/phosphatidate cytidylyltransferase</fullName>
    </submittedName>
</protein>
<feature type="transmembrane region" description="Helical" evidence="2">
    <location>
        <begin position="30"/>
        <end position="51"/>
    </location>
</feature>
<reference evidence="3 4" key="1">
    <citation type="submission" date="2023-08" db="EMBL/GenBank/DDBJ databases">
        <title>Functional and genomic diversity of the sorghum phyllosphere microbiome.</title>
        <authorList>
            <person name="Shade A."/>
        </authorList>
    </citation>
    <scope>NUCLEOTIDE SEQUENCE [LARGE SCALE GENOMIC DNA]</scope>
    <source>
        <strain evidence="3 4">SORGH_AS_0919</strain>
    </source>
</reference>
<gene>
    <name evidence="3" type="ORF">QE367_001070</name>
</gene>
<keyword evidence="4" id="KW-1185">Reference proteome</keyword>
<keyword evidence="3" id="KW-0548">Nucleotidyltransferase</keyword>
<dbReference type="GO" id="GO:0016779">
    <property type="term" value="F:nucleotidyltransferase activity"/>
    <property type="evidence" value="ECO:0007669"/>
    <property type="project" value="UniProtKB-KW"/>
</dbReference>
<keyword evidence="2" id="KW-1133">Transmembrane helix</keyword>
<keyword evidence="3" id="KW-0808">Transferase</keyword>